<feature type="domain" description="Tryptophan synthase beta chain-like PALP" evidence="4">
    <location>
        <begin position="87"/>
        <end position="397"/>
    </location>
</feature>
<dbReference type="AlphaFoldDB" id="A0A2G6KAV6"/>
<evidence type="ECO:0000256" key="2">
    <source>
        <dbReference type="ARBA" id="ARBA00022898"/>
    </source>
</evidence>
<dbReference type="InterPro" id="IPR050147">
    <property type="entry name" value="Ser/Thr_Dehydratase"/>
</dbReference>
<dbReference type="PANTHER" id="PTHR48078:SF6">
    <property type="entry name" value="L-THREONINE DEHYDRATASE CATABOLIC TDCB"/>
    <property type="match status" value="1"/>
</dbReference>
<dbReference type="EMBL" id="PDSL01000042">
    <property type="protein sequence ID" value="PIE32793.1"/>
    <property type="molecule type" value="Genomic_DNA"/>
</dbReference>
<comment type="caution">
    <text evidence="5">The sequence shown here is derived from an EMBL/GenBank/DDBJ whole genome shotgun (WGS) entry which is preliminary data.</text>
</comment>
<accession>A0A2G6KAV6</accession>
<dbReference type="SUPFAM" id="SSF53686">
    <property type="entry name" value="Tryptophan synthase beta subunit-like PLP-dependent enzymes"/>
    <property type="match status" value="1"/>
</dbReference>
<gene>
    <name evidence="5" type="ORF">CSA55_02960</name>
</gene>
<evidence type="ECO:0000256" key="1">
    <source>
        <dbReference type="ARBA" id="ARBA00001933"/>
    </source>
</evidence>
<sequence>MIAGFRCAVCGTTVDVATPLAWACPQASPTDPHHVLHLVDSGPLAPARQDDNPFIRYGDRLAWRAFARAQGLTDDACDALTREAAGGFRVTPFERSARLSDEIGADVWVKNETGNVGGSHKARHLASILLHLRAAETLGHLDQRPPLAIASCGNAAIAASTLAAAVDWPIQVYVPQWMDATVEKVLSDLGADIHRCERRDTDPPGDPALHRFREAVAGGAVPFSVQGPENALCLDGGRTIGWEMADQAADAGIELDTVVIQVGGGAFAGCVGASLPIPLHPIQTEGCAPLNAAWEKAQGMSDPEQHWSDLMQSWPDPHSLADGILDDETYDWLSIVDAMRRQGGQPIVAPETQVIAAHKLAHEAGYNVSPTGSAGLAGLLSARERFEGQTVAIVMSGVTR</sequence>
<protein>
    <recommendedName>
        <fullName evidence="4">Tryptophan synthase beta chain-like PALP domain-containing protein</fullName>
    </recommendedName>
</protein>
<evidence type="ECO:0000256" key="3">
    <source>
        <dbReference type="ARBA" id="ARBA00023239"/>
    </source>
</evidence>
<dbReference type="GO" id="GO:0003941">
    <property type="term" value="F:L-serine ammonia-lyase activity"/>
    <property type="evidence" value="ECO:0007669"/>
    <property type="project" value="TreeGrafter"/>
</dbReference>
<evidence type="ECO:0000313" key="5">
    <source>
        <dbReference type="EMBL" id="PIE32793.1"/>
    </source>
</evidence>
<comment type="cofactor">
    <cofactor evidence="1">
        <name>pyridoxal 5'-phosphate</name>
        <dbReference type="ChEBI" id="CHEBI:597326"/>
    </cofactor>
</comment>
<evidence type="ECO:0000313" key="6">
    <source>
        <dbReference type="Proteomes" id="UP000230914"/>
    </source>
</evidence>
<dbReference type="GO" id="GO:0006565">
    <property type="term" value="P:L-serine catabolic process"/>
    <property type="evidence" value="ECO:0007669"/>
    <property type="project" value="TreeGrafter"/>
</dbReference>
<organism evidence="5 6">
    <name type="scientific">Ilumatobacter coccineus</name>
    <dbReference type="NCBI Taxonomy" id="467094"/>
    <lineage>
        <taxon>Bacteria</taxon>
        <taxon>Bacillati</taxon>
        <taxon>Actinomycetota</taxon>
        <taxon>Acidimicrobiia</taxon>
        <taxon>Acidimicrobiales</taxon>
        <taxon>Ilumatobacteraceae</taxon>
        <taxon>Ilumatobacter</taxon>
    </lineage>
</organism>
<dbReference type="InterPro" id="IPR036052">
    <property type="entry name" value="TrpB-like_PALP_sf"/>
</dbReference>
<dbReference type="Proteomes" id="UP000230914">
    <property type="component" value="Unassembled WGS sequence"/>
</dbReference>
<keyword evidence="2" id="KW-0663">Pyridoxal phosphate</keyword>
<dbReference type="GO" id="GO:0006567">
    <property type="term" value="P:L-threonine catabolic process"/>
    <property type="evidence" value="ECO:0007669"/>
    <property type="project" value="TreeGrafter"/>
</dbReference>
<name>A0A2G6KAV6_9ACTN</name>
<dbReference type="PANTHER" id="PTHR48078">
    <property type="entry name" value="THREONINE DEHYDRATASE, MITOCHONDRIAL-RELATED"/>
    <property type="match status" value="1"/>
</dbReference>
<dbReference type="GO" id="GO:0009097">
    <property type="term" value="P:isoleucine biosynthetic process"/>
    <property type="evidence" value="ECO:0007669"/>
    <property type="project" value="TreeGrafter"/>
</dbReference>
<dbReference type="Gene3D" id="3.40.50.1100">
    <property type="match status" value="2"/>
</dbReference>
<proteinExistence type="predicted"/>
<reference evidence="5 6" key="1">
    <citation type="submission" date="2017-10" db="EMBL/GenBank/DDBJ databases">
        <title>Novel microbial diversity and functional potential in the marine mammal oral microbiome.</title>
        <authorList>
            <person name="Dudek N.K."/>
            <person name="Sun C.L."/>
            <person name="Burstein D."/>
            <person name="Kantor R.S."/>
            <person name="Aliaga Goltsman D.S."/>
            <person name="Bik E.M."/>
            <person name="Thomas B.C."/>
            <person name="Banfield J.F."/>
            <person name="Relman D.A."/>
        </authorList>
    </citation>
    <scope>NUCLEOTIDE SEQUENCE [LARGE SCALE GENOMIC DNA]</scope>
    <source>
        <strain evidence="5">DOLJORAL78_61_10</strain>
    </source>
</reference>
<keyword evidence="3" id="KW-0456">Lyase</keyword>
<evidence type="ECO:0000259" key="4">
    <source>
        <dbReference type="Pfam" id="PF00291"/>
    </source>
</evidence>
<dbReference type="GO" id="GO:0004794">
    <property type="term" value="F:threonine deaminase activity"/>
    <property type="evidence" value="ECO:0007669"/>
    <property type="project" value="TreeGrafter"/>
</dbReference>
<dbReference type="Pfam" id="PF00291">
    <property type="entry name" value="PALP"/>
    <property type="match status" value="1"/>
</dbReference>
<dbReference type="InterPro" id="IPR001926">
    <property type="entry name" value="TrpB-like_PALP"/>
</dbReference>